<evidence type="ECO:0000313" key="2">
    <source>
        <dbReference type="Proteomes" id="UP000036406"/>
    </source>
</evidence>
<dbReference type="InterPro" id="IPR056510">
    <property type="entry name" value="WapI"/>
</dbReference>
<dbReference type="PATRIC" id="fig|330734.3.peg.3755"/>
<dbReference type="Proteomes" id="UP000036406">
    <property type="component" value="Chromosome"/>
</dbReference>
<dbReference type="KEGG" id="mpq:ABA45_17860"/>
<dbReference type="Pfam" id="PF24716">
    <property type="entry name" value="WapI"/>
    <property type="match status" value="1"/>
</dbReference>
<name>A0A0H4I4W5_9GAMM</name>
<dbReference type="RefSeq" id="WP_048388429.1">
    <property type="nucleotide sequence ID" value="NZ_CP011494.1"/>
</dbReference>
<dbReference type="EMBL" id="CP011494">
    <property type="protein sequence ID" value="AKO54074.1"/>
    <property type="molecule type" value="Genomic_DNA"/>
</dbReference>
<accession>A0A0H4I4W5</accession>
<proteinExistence type="predicted"/>
<protein>
    <submittedName>
        <fullName evidence="1">Uncharacterized protein</fullName>
    </submittedName>
</protein>
<keyword evidence="2" id="KW-1185">Reference proteome</keyword>
<organism evidence="1 2">
    <name type="scientific">Marinobacter psychrophilus</name>
    <dbReference type="NCBI Taxonomy" id="330734"/>
    <lineage>
        <taxon>Bacteria</taxon>
        <taxon>Pseudomonadati</taxon>
        <taxon>Pseudomonadota</taxon>
        <taxon>Gammaproteobacteria</taxon>
        <taxon>Pseudomonadales</taxon>
        <taxon>Marinobacteraceae</taxon>
        <taxon>Marinobacter</taxon>
    </lineage>
</organism>
<dbReference type="STRING" id="330734.ABA45_17860"/>
<evidence type="ECO:0000313" key="1">
    <source>
        <dbReference type="EMBL" id="AKO54074.1"/>
    </source>
</evidence>
<sequence length="134" mass="14771">MIVLGNEGGEHITIGPIGRVSRDGWFQSPVKIKVNGFEGHINSYFETQDIGVFQKQLSSLYDTLRGVAELKPTEGQFGFSLTGDGQGHIEVKGYAYSQASYGSCLEFEFNIDQTHLPKFISSIQKVLDYSASNT</sequence>
<reference evidence="1 2" key="1">
    <citation type="submission" date="2015-05" db="EMBL/GenBank/DDBJ databases">
        <title>Complete genome of Marinobacter psychrophilus strain 20041T isolated from sea-ice of the Canadian Basin.</title>
        <authorList>
            <person name="Song L."/>
            <person name="Ren L."/>
            <person name="Yu Y."/>
            <person name="Wang X."/>
        </authorList>
    </citation>
    <scope>NUCLEOTIDE SEQUENCE [LARGE SCALE GENOMIC DNA]</scope>
    <source>
        <strain evidence="1 2">20041</strain>
    </source>
</reference>
<dbReference type="AlphaFoldDB" id="A0A0H4I4W5"/>
<gene>
    <name evidence="1" type="ORF">ABA45_17860</name>
</gene>